<evidence type="ECO:0000313" key="3">
    <source>
        <dbReference type="EMBL" id="TVX99680.1"/>
    </source>
</evidence>
<dbReference type="CDD" id="cd00487">
    <property type="entry name" value="Pep_deformylase"/>
    <property type="match status" value="1"/>
</dbReference>
<sequence>MSVLNIVPFGESILRKKAKPVEELTPKMIKLLDDMAETLYASEGRAGLAAPQVGILRRVVVMDCGDGLIELINPEILEMSGEQEGAEACLSYPGFHGYVTRANYVKISTMNRQGERVEIEGEGFLARCIQHEIDHLNGVLFVDHVKEPFLYDDESKRKISLFEVVRLTNQGL</sequence>
<dbReference type="PIRSF" id="PIRSF004749">
    <property type="entry name" value="Pep_def"/>
    <property type="match status" value="1"/>
</dbReference>
<keyword evidence="2" id="KW-0648">Protein biosynthesis</keyword>
<dbReference type="Gene3D" id="3.90.45.10">
    <property type="entry name" value="Peptide deformylase"/>
    <property type="match status" value="1"/>
</dbReference>
<comment type="caution">
    <text evidence="3">The sequence shown here is derived from an EMBL/GenBank/DDBJ whole genome shotgun (WGS) entry which is preliminary data.</text>
</comment>
<keyword evidence="2" id="KW-0479">Metal-binding</keyword>
<keyword evidence="2 3" id="KW-0378">Hydrolase</keyword>
<comment type="similarity">
    <text evidence="1 2">Belongs to the polypeptide deformylase family.</text>
</comment>
<keyword evidence="4" id="KW-1185">Reference proteome</keyword>
<proteinExistence type="inferred from homology"/>
<comment type="cofactor">
    <cofactor evidence="2">
        <name>Fe(2+)</name>
        <dbReference type="ChEBI" id="CHEBI:29033"/>
    </cofactor>
    <text evidence="2">Binds 1 Fe(2+) ion.</text>
</comment>
<dbReference type="EC" id="3.5.1.88" evidence="2"/>
<keyword evidence="2" id="KW-0408">Iron</keyword>
<feature type="binding site" evidence="2">
    <location>
        <position position="131"/>
    </location>
    <ligand>
        <name>Fe cation</name>
        <dbReference type="ChEBI" id="CHEBI:24875"/>
    </ligand>
</feature>
<evidence type="ECO:0000313" key="4">
    <source>
        <dbReference type="Proteomes" id="UP000316330"/>
    </source>
</evidence>
<dbReference type="NCBIfam" id="TIGR00079">
    <property type="entry name" value="pept_deformyl"/>
    <property type="match status" value="1"/>
</dbReference>
<feature type="active site" evidence="2">
    <location>
        <position position="132"/>
    </location>
</feature>
<dbReference type="EMBL" id="VNJJ01000006">
    <property type="protein sequence ID" value="TVX99680.1"/>
    <property type="molecule type" value="Genomic_DNA"/>
</dbReference>
<dbReference type="PANTHER" id="PTHR10458:SF22">
    <property type="entry name" value="PEPTIDE DEFORMYLASE"/>
    <property type="match status" value="1"/>
</dbReference>
<dbReference type="Proteomes" id="UP000316330">
    <property type="component" value="Unassembled WGS sequence"/>
</dbReference>
<dbReference type="HAMAP" id="MF_00163">
    <property type="entry name" value="Pep_deformylase"/>
    <property type="match status" value="1"/>
</dbReference>
<dbReference type="OrthoDB" id="9784988at2"/>
<evidence type="ECO:0000256" key="1">
    <source>
        <dbReference type="ARBA" id="ARBA00010759"/>
    </source>
</evidence>
<dbReference type="AlphaFoldDB" id="A0A559JII0"/>
<dbReference type="InterPro" id="IPR036821">
    <property type="entry name" value="Peptide_deformylase_sf"/>
</dbReference>
<dbReference type="GO" id="GO:0042586">
    <property type="term" value="F:peptide deformylase activity"/>
    <property type="evidence" value="ECO:0007669"/>
    <property type="project" value="UniProtKB-UniRule"/>
</dbReference>
<dbReference type="NCBIfam" id="NF001159">
    <property type="entry name" value="PRK00150.1-3"/>
    <property type="match status" value="1"/>
</dbReference>
<reference evidence="3 4" key="1">
    <citation type="submission" date="2019-07" db="EMBL/GenBank/DDBJ databases">
        <authorList>
            <person name="Kim J."/>
        </authorList>
    </citation>
    <scope>NUCLEOTIDE SEQUENCE [LARGE SCALE GENOMIC DNA]</scope>
    <source>
        <strain evidence="3 4">G13</strain>
    </source>
</reference>
<dbReference type="PRINTS" id="PR01576">
    <property type="entry name" value="PDEFORMYLASE"/>
</dbReference>
<dbReference type="PANTHER" id="PTHR10458">
    <property type="entry name" value="PEPTIDE DEFORMYLASE"/>
    <property type="match status" value="1"/>
</dbReference>
<dbReference type="InterPro" id="IPR023635">
    <property type="entry name" value="Peptide_deformylase"/>
</dbReference>
<dbReference type="Pfam" id="PF01327">
    <property type="entry name" value="Pep_deformylase"/>
    <property type="match status" value="1"/>
</dbReference>
<accession>A0A559JII0</accession>
<comment type="function">
    <text evidence="2">Removes the formyl group from the N-terminal Met of newly synthesized proteins. Requires at least a dipeptide for an efficient rate of reaction. N-terminal L-methionine is a prerequisite for activity but the enzyme has broad specificity at other positions.</text>
</comment>
<gene>
    <name evidence="2 3" type="primary">def</name>
    <name evidence="3" type="ORF">FPZ45_12025</name>
</gene>
<dbReference type="GO" id="GO:0046872">
    <property type="term" value="F:metal ion binding"/>
    <property type="evidence" value="ECO:0007669"/>
    <property type="project" value="UniProtKB-KW"/>
</dbReference>
<name>A0A559JII0_9BACL</name>
<dbReference type="GO" id="GO:0006412">
    <property type="term" value="P:translation"/>
    <property type="evidence" value="ECO:0007669"/>
    <property type="project" value="UniProtKB-UniRule"/>
</dbReference>
<feature type="binding site" evidence="2">
    <location>
        <position position="135"/>
    </location>
    <ligand>
        <name>Fe cation</name>
        <dbReference type="ChEBI" id="CHEBI:24875"/>
    </ligand>
</feature>
<comment type="catalytic activity">
    <reaction evidence="2">
        <text>N-terminal N-formyl-L-methionyl-[peptide] + H2O = N-terminal L-methionyl-[peptide] + formate</text>
        <dbReference type="Rhea" id="RHEA:24420"/>
        <dbReference type="Rhea" id="RHEA-COMP:10639"/>
        <dbReference type="Rhea" id="RHEA-COMP:10640"/>
        <dbReference type="ChEBI" id="CHEBI:15377"/>
        <dbReference type="ChEBI" id="CHEBI:15740"/>
        <dbReference type="ChEBI" id="CHEBI:49298"/>
        <dbReference type="ChEBI" id="CHEBI:64731"/>
        <dbReference type="EC" id="3.5.1.88"/>
    </reaction>
</comment>
<dbReference type="SUPFAM" id="SSF56420">
    <property type="entry name" value="Peptide deformylase"/>
    <property type="match status" value="1"/>
</dbReference>
<dbReference type="RefSeq" id="WP_144701701.1">
    <property type="nucleotide sequence ID" value="NZ_VNJJ01000006.1"/>
</dbReference>
<evidence type="ECO:0000256" key="2">
    <source>
        <dbReference type="HAMAP-Rule" id="MF_00163"/>
    </source>
</evidence>
<protein>
    <recommendedName>
        <fullName evidence="2">Peptide deformylase</fullName>
        <shortName evidence="2">PDF</shortName>
        <ecNumber evidence="2">3.5.1.88</ecNumber>
    </recommendedName>
    <alternativeName>
        <fullName evidence="2">Polypeptide deformylase</fullName>
    </alternativeName>
</protein>
<organism evidence="3 4">
    <name type="scientific">Cohnella terricola</name>
    <dbReference type="NCBI Taxonomy" id="1289167"/>
    <lineage>
        <taxon>Bacteria</taxon>
        <taxon>Bacillati</taxon>
        <taxon>Bacillota</taxon>
        <taxon>Bacilli</taxon>
        <taxon>Bacillales</taxon>
        <taxon>Paenibacillaceae</taxon>
        <taxon>Cohnella</taxon>
    </lineage>
</organism>
<feature type="binding site" evidence="2">
    <location>
        <position position="89"/>
    </location>
    <ligand>
        <name>Fe cation</name>
        <dbReference type="ChEBI" id="CHEBI:24875"/>
    </ligand>
</feature>